<dbReference type="SUPFAM" id="SSF53067">
    <property type="entry name" value="Actin-like ATPase domain"/>
    <property type="match status" value="2"/>
</dbReference>
<dbReference type="PANTHER" id="PTHR14187">
    <property type="entry name" value="ALPHA KINASE/ELONGATION FACTOR 2 KINASE"/>
    <property type="match status" value="1"/>
</dbReference>
<organism evidence="1 2">
    <name type="scientific">Seriola lalandi dorsalis</name>
    <dbReference type="NCBI Taxonomy" id="1841481"/>
    <lineage>
        <taxon>Eukaryota</taxon>
        <taxon>Metazoa</taxon>
        <taxon>Chordata</taxon>
        <taxon>Craniata</taxon>
        <taxon>Vertebrata</taxon>
        <taxon>Euteleostomi</taxon>
        <taxon>Actinopterygii</taxon>
        <taxon>Neopterygii</taxon>
        <taxon>Teleostei</taxon>
        <taxon>Neoteleostei</taxon>
        <taxon>Acanthomorphata</taxon>
        <taxon>Carangaria</taxon>
        <taxon>Carangiformes</taxon>
        <taxon>Carangidae</taxon>
        <taxon>Seriola</taxon>
    </lineage>
</organism>
<dbReference type="Gene3D" id="3.30.420.40">
    <property type="match status" value="1"/>
</dbReference>
<dbReference type="GeneTree" id="ENSGT00940000154551"/>
<proteinExistence type="predicted"/>
<protein>
    <recommendedName>
        <fullName evidence="3">Heat shock protein family A (Hsp70) member 12A.2</fullName>
    </recommendedName>
</protein>
<evidence type="ECO:0000313" key="2">
    <source>
        <dbReference type="Proteomes" id="UP000261360"/>
    </source>
</evidence>
<dbReference type="AlphaFoldDB" id="A0A3B4YFK0"/>
<dbReference type="PANTHER" id="PTHR14187:SF5">
    <property type="entry name" value="HEAT SHOCK 70 KDA PROTEIN 12A"/>
    <property type="match status" value="1"/>
</dbReference>
<dbReference type="Proteomes" id="UP000261360">
    <property type="component" value="Unplaced"/>
</dbReference>
<accession>A0A3B4YFK0</accession>
<evidence type="ECO:0000313" key="1">
    <source>
        <dbReference type="Ensembl" id="ENSSLDP00000026921.1"/>
    </source>
</evidence>
<keyword evidence="2" id="KW-1185">Reference proteome</keyword>
<dbReference type="Ensembl" id="ENSSLDT00000027755.1">
    <property type="protein sequence ID" value="ENSSLDP00000026921.1"/>
    <property type="gene ID" value="ENSSLDG00000020909.1"/>
</dbReference>
<evidence type="ECO:0008006" key="3">
    <source>
        <dbReference type="Google" id="ProtNLM"/>
    </source>
</evidence>
<name>A0A3B4YFK0_SERLL</name>
<sequence length="472" mass="53036">MWELRESEANPGSQLSKLSRPAIQVDNMPLTTSILLTCFTMGDSYIIAIDFGTAYSGYAYTVTSKEDQIDPVLKSWGKELGLETPKTPTCILFNEEEEFLNFGYEAKTAYINMRGEEAKNHYFFEAFKMALYGKLNKDVTITAANGKSMNALKVFTSALSYLKENALTTISTKAGKTFIASDFTWVLTVPAIWDPSAKQFMREAATRTAVQGASWHGGSIKITKEKMKSFFDESLNGISKSLREILNEDFNIQFILLVGGYAESKILRFHIKSEFSHQCKVLCPFRAQEAIVKGAVQFGRNPEVVASRKSAFTYGIATCQSFDKSKHKAEKKFTTGEDDFCNDIFMKLVEIDEGVDWNETKEHIFNPVSADQTAMNLRFYRTERKNAKYVDEWGIEDVASFFVNMPDTTQGVKREVRLEIRFGSTEITATATDLVSGSTGSIKIDFLTKGKTSKIQHHPLLLPDRKMLDGSD</sequence>
<dbReference type="InterPro" id="IPR043129">
    <property type="entry name" value="ATPase_NBD"/>
</dbReference>
<reference evidence="1" key="1">
    <citation type="submission" date="2025-08" db="UniProtKB">
        <authorList>
            <consortium name="Ensembl"/>
        </authorList>
    </citation>
    <scope>IDENTIFICATION</scope>
</reference>
<dbReference type="STRING" id="1841481.ENSSLDP00000026921"/>
<reference evidence="1" key="2">
    <citation type="submission" date="2025-09" db="UniProtKB">
        <authorList>
            <consortium name="Ensembl"/>
        </authorList>
    </citation>
    <scope>IDENTIFICATION</scope>
</reference>